<keyword evidence="5 12" id="KW-1133">Transmembrane helix</keyword>
<dbReference type="VEuPathDB" id="VectorBase:LDEU004025"/>
<evidence type="ECO:0000256" key="2">
    <source>
        <dbReference type="ARBA" id="ARBA00006484"/>
    </source>
</evidence>
<evidence type="ECO:0000256" key="4">
    <source>
        <dbReference type="ARBA" id="ARBA00022857"/>
    </source>
</evidence>
<dbReference type="STRING" id="299467.A0A443SKF5"/>
<evidence type="ECO:0000256" key="5">
    <source>
        <dbReference type="ARBA" id="ARBA00022989"/>
    </source>
</evidence>
<keyword evidence="6" id="KW-0560">Oxidoreductase</keyword>
<name>A0A443SKF5_9ACAR</name>
<keyword evidence="14" id="KW-1185">Reference proteome</keyword>
<accession>A0A443SKF5</accession>
<evidence type="ECO:0000256" key="11">
    <source>
        <dbReference type="ARBA" id="ARBA00082544"/>
    </source>
</evidence>
<dbReference type="GO" id="GO:0016020">
    <property type="term" value="C:membrane"/>
    <property type="evidence" value="ECO:0007669"/>
    <property type="project" value="UniProtKB-SubCell"/>
</dbReference>
<dbReference type="CDD" id="cd05339">
    <property type="entry name" value="17beta-HSDXI-like_SDR_c"/>
    <property type="match status" value="1"/>
</dbReference>
<dbReference type="PANTHER" id="PTHR24322">
    <property type="entry name" value="PKSB"/>
    <property type="match status" value="1"/>
</dbReference>
<dbReference type="PROSITE" id="PS00061">
    <property type="entry name" value="ADH_SHORT"/>
    <property type="match status" value="1"/>
</dbReference>
<evidence type="ECO:0000256" key="7">
    <source>
        <dbReference type="ARBA" id="ARBA00023098"/>
    </source>
</evidence>
<gene>
    <name evidence="13" type="ORF">B4U80_04264</name>
</gene>
<keyword evidence="3 12" id="KW-0812">Transmembrane</keyword>
<comment type="similarity">
    <text evidence="2">Belongs to the short-chain dehydrogenases/reductases (SDR) family.</text>
</comment>
<keyword evidence="7" id="KW-0443">Lipid metabolism</keyword>
<evidence type="ECO:0000256" key="8">
    <source>
        <dbReference type="ARBA" id="ARBA00023136"/>
    </source>
</evidence>
<dbReference type="InterPro" id="IPR002347">
    <property type="entry name" value="SDR_fam"/>
</dbReference>
<evidence type="ECO:0000256" key="10">
    <source>
        <dbReference type="ARBA" id="ARBA00068717"/>
    </source>
</evidence>
<reference evidence="13 14" key="1">
    <citation type="journal article" date="2018" name="Gigascience">
        <title>Genomes of trombidid mites reveal novel predicted allergens and laterally-transferred genes associated with secondary metabolism.</title>
        <authorList>
            <person name="Dong X."/>
            <person name="Chaisiri K."/>
            <person name="Xia D."/>
            <person name="Armstrong S.D."/>
            <person name="Fang Y."/>
            <person name="Donnelly M.J."/>
            <person name="Kadowaki T."/>
            <person name="McGarry J.W."/>
            <person name="Darby A.C."/>
            <person name="Makepeace B.L."/>
        </authorList>
    </citation>
    <scope>NUCLEOTIDE SEQUENCE [LARGE SCALE GENOMIC DNA]</scope>
    <source>
        <strain evidence="13">UoL-UT</strain>
    </source>
</reference>
<proteinExistence type="inferred from homology"/>
<organism evidence="13 14">
    <name type="scientific">Leptotrombidium deliense</name>
    <dbReference type="NCBI Taxonomy" id="299467"/>
    <lineage>
        <taxon>Eukaryota</taxon>
        <taxon>Metazoa</taxon>
        <taxon>Ecdysozoa</taxon>
        <taxon>Arthropoda</taxon>
        <taxon>Chelicerata</taxon>
        <taxon>Arachnida</taxon>
        <taxon>Acari</taxon>
        <taxon>Acariformes</taxon>
        <taxon>Trombidiformes</taxon>
        <taxon>Prostigmata</taxon>
        <taxon>Anystina</taxon>
        <taxon>Parasitengona</taxon>
        <taxon>Trombiculoidea</taxon>
        <taxon>Trombiculidae</taxon>
        <taxon>Leptotrombidium</taxon>
    </lineage>
</organism>
<comment type="subcellular location">
    <subcellularLocation>
        <location evidence="1">Membrane</location>
        <topology evidence="1">Multi-pass membrane protein</topology>
    </subcellularLocation>
</comment>
<evidence type="ECO:0000256" key="9">
    <source>
        <dbReference type="ARBA" id="ARBA00059620"/>
    </source>
</evidence>
<evidence type="ECO:0000256" key="6">
    <source>
        <dbReference type="ARBA" id="ARBA00023002"/>
    </source>
</evidence>
<comment type="function">
    <text evidence="9">Catalyzes the reduction of all-trans-retinal to all-trans-retinol in the presence of NADPH.</text>
</comment>
<dbReference type="FunFam" id="3.40.50.720:FF:000131">
    <property type="entry name" value="Short-chain dehydrogenase/reductase 3"/>
    <property type="match status" value="1"/>
</dbReference>
<keyword evidence="4" id="KW-0521">NADP</keyword>
<evidence type="ECO:0000313" key="14">
    <source>
        <dbReference type="Proteomes" id="UP000288716"/>
    </source>
</evidence>
<dbReference type="GO" id="GO:0052650">
    <property type="term" value="F:all-trans-retinol dehydrogenase (NADP+) activity"/>
    <property type="evidence" value="ECO:0007669"/>
    <property type="project" value="UniProtKB-ARBA"/>
</dbReference>
<dbReference type="EMBL" id="NCKV01001626">
    <property type="protein sequence ID" value="RWS28016.1"/>
    <property type="molecule type" value="Genomic_DNA"/>
</dbReference>
<dbReference type="SUPFAM" id="SSF51735">
    <property type="entry name" value="NAD(P)-binding Rossmann-fold domains"/>
    <property type="match status" value="2"/>
</dbReference>
<evidence type="ECO:0000256" key="1">
    <source>
        <dbReference type="ARBA" id="ARBA00004141"/>
    </source>
</evidence>
<comment type="caution">
    <text evidence="13">The sequence shown here is derived from an EMBL/GenBank/DDBJ whole genome shotgun (WGS) entry which is preliminary data.</text>
</comment>
<keyword evidence="8 12" id="KW-0472">Membrane</keyword>
<dbReference type="PRINTS" id="PR00080">
    <property type="entry name" value="SDRFAMILY"/>
</dbReference>
<protein>
    <recommendedName>
        <fullName evidence="10">Short-chain dehydrogenase/reductase 3</fullName>
    </recommendedName>
    <alternativeName>
        <fullName evidence="11">Retinal short-chain dehydrogenase/reductase 1</fullName>
    </alternativeName>
</protein>
<dbReference type="OrthoDB" id="5840532at2759"/>
<evidence type="ECO:0000256" key="3">
    <source>
        <dbReference type="ARBA" id="ARBA00022692"/>
    </source>
</evidence>
<dbReference type="AlphaFoldDB" id="A0A443SKF5"/>
<dbReference type="Pfam" id="PF00106">
    <property type="entry name" value="adh_short"/>
    <property type="match status" value="2"/>
</dbReference>
<dbReference type="PANTHER" id="PTHR24322:SF748">
    <property type="entry name" value="FI23927P1-RELATED"/>
    <property type="match status" value="1"/>
</dbReference>
<sequence length="557" mass="63019">METLKYLLLFFYYCFLELIFLFVPKSWLLKNIEEEIVLITGAGRGLGKALAVKFSGLVKHVILWDIDESALKETAKLVKQRGGNATYYVVDVSNRRMVCETKNKVQSEVGTVSILVNSASISKGKYFQNLNDEDIAKTFEVNTYSMFWMHKAFLPEMMKENKGHCLLIGDASTFTSGGYNSDFMASKAAVAGFFESLVLELRDANYNGVHFTIACPFFKANKDSKKKKNGNKEKLYSVAEQIIDEMRQNREIVILPKSLYIYNTLTTMLPMKACYLFIILCCFPRSLLYKDIRKDRVLITGAGNGLGKSIALEMSKHVSQLILWDIDIEAVKETARLVKNDGGQCYYYEVDVSNIDNVFETAQKVKQEVGKVDILVNNAGVVCGKRLLDLSESEIKNTFNVNTFAHYWLYKAFLPEMIAENYGHIVTVTSVVSYLSGYQVSDYVSSKSASTALFEALSIELKQDGYSGINLTLVCPYWMNTRMFKGAESEFLNAVEPEYVAREIIKGIRSNQEIVFIPRVFKFLLSISSLMPLSSRYALFVALGYDSFMNSFQNRSS</sequence>
<dbReference type="InterPro" id="IPR036291">
    <property type="entry name" value="NAD(P)-bd_dom_sf"/>
</dbReference>
<dbReference type="GO" id="GO:0005811">
    <property type="term" value="C:lipid droplet"/>
    <property type="evidence" value="ECO:0007669"/>
    <property type="project" value="TreeGrafter"/>
</dbReference>
<dbReference type="Proteomes" id="UP000288716">
    <property type="component" value="Unassembled WGS sequence"/>
</dbReference>
<evidence type="ECO:0000256" key="12">
    <source>
        <dbReference type="SAM" id="Phobius"/>
    </source>
</evidence>
<dbReference type="PRINTS" id="PR00081">
    <property type="entry name" value="GDHRDH"/>
</dbReference>
<feature type="transmembrane region" description="Helical" evidence="12">
    <location>
        <begin position="6"/>
        <end position="23"/>
    </location>
</feature>
<evidence type="ECO:0000313" key="13">
    <source>
        <dbReference type="EMBL" id="RWS28016.1"/>
    </source>
</evidence>
<dbReference type="Gene3D" id="3.40.50.720">
    <property type="entry name" value="NAD(P)-binding Rossmann-like Domain"/>
    <property type="match status" value="2"/>
</dbReference>
<dbReference type="InterPro" id="IPR020904">
    <property type="entry name" value="Sc_DH/Rdtase_CS"/>
</dbReference>